<keyword evidence="4" id="KW-1185">Reference proteome</keyword>
<dbReference type="GO" id="GO:0000160">
    <property type="term" value="P:phosphorelay signal transduction system"/>
    <property type="evidence" value="ECO:0007669"/>
    <property type="project" value="InterPro"/>
</dbReference>
<keyword evidence="1" id="KW-0597">Phosphoprotein</keyword>
<gene>
    <name evidence="3" type="ORF">CVS29_09015</name>
</gene>
<accession>A0A2V3DRP9</accession>
<name>A0A2V3DRP9_9MICC</name>
<dbReference type="Gene3D" id="3.40.50.2300">
    <property type="match status" value="1"/>
</dbReference>
<dbReference type="InterPro" id="IPR001789">
    <property type="entry name" value="Sig_transdc_resp-reg_receiver"/>
</dbReference>
<evidence type="ECO:0000313" key="4">
    <source>
        <dbReference type="Proteomes" id="UP000246303"/>
    </source>
</evidence>
<evidence type="ECO:0000259" key="2">
    <source>
        <dbReference type="PROSITE" id="PS50110"/>
    </source>
</evidence>
<feature type="modified residue" description="4-aspartylphosphate" evidence="1">
    <location>
        <position position="47"/>
    </location>
</feature>
<dbReference type="SUPFAM" id="SSF52172">
    <property type="entry name" value="CheY-like"/>
    <property type="match status" value="1"/>
</dbReference>
<organism evidence="3 4">
    <name type="scientific">Arthrobacter psychrochitiniphilus</name>
    <dbReference type="NCBI Taxonomy" id="291045"/>
    <lineage>
        <taxon>Bacteria</taxon>
        <taxon>Bacillati</taxon>
        <taxon>Actinomycetota</taxon>
        <taxon>Actinomycetes</taxon>
        <taxon>Micrococcales</taxon>
        <taxon>Micrococcaceae</taxon>
        <taxon>Arthrobacter</taxon>
    </lineage>
</organism>
<sequence length="69" mass="7414">MLTLTVTDDGGDPDSWRQGLGVVAEAAGARAAVELVMELRPDVVLLDLHMPALIKDEVTHGGWCRTFPV</sequence>
<protein>
    <recommendedName>
        <fullName evidence="2">Response regulatory domain-containing protein</fullName>
    </recommendedName>
</protein>
<feature type="domain" description="Response regulatory" evidence="2">
    <location>
        <begin position="1"/>
        <end position="69"/>
    </location>
</feature>
<comment type="caution">
    <text evidence="3">The sequence shown here is derived from an EMBL/GenBank/DDBJ whole genome shotgun (WGS) entry which is preliminary data.</text>
</comment>
<dbReference type="PROSITE" id="PS50110">
    <property type="entry name" value="RESPONSE_REGULATORY"/>
    <property type="match status" value="1"/>
</dbReference>
<evidence type="ECO:0000313" key="3">
    <source>
        <dbReference type="EMBL" id="PXA65400.1"/>
    </source>
</evidence>
<dbReference type="EMBL" id="QHLZ01000005">
    <property type="protein sequence ID" value="PXA65400.1"/>
    <property type="molecule type" value="Genomic_DNA"/>
</dbReference>
<dbReference type="Proteomes" id="UP000246303">
    <property type="component" value="Unassembled WGS sequence"/>
</dbReference>
<proteinExistence type="predicted"/>
<reference evidence="3 4" key="1">
    <citation type="submission" date="2018-05" db="EMBL/GenBank/DDBJ databases">
        <title>Genetic diversity of glacier-inhabiting Cryobacterium bacteria in China and description of Cryobacterium mengkeensis sp. nov. and Arthrobacter glacialis sp. nov.</title>
        <authorList>
            <person name="Liu Q."/>
            <person name="Xin Y.-H."/>
        </authorList>
    </citation>
    <scope>NUCLEOTIDE SEQUENCE [LARGE SCALE GENOMIC DNA]</scope>
    <source>
        <strain evidence="3 4">GP3</strain>
    </source>
</reference>
<evidence type="ECO:0000256" key="1">
    <source>
        <dbReference type="PROSITE-ProRule" id="PRU00169"/>
    </source>
</evidence>
<dbReference type="AlphaFoldDB" id="A0A2V3DRP9"/>
<dbReference type="InterPro" id="IPR011006">
    <property type="entry name" value="CheY-like_superfamily"/>
</dbReference>